<reference evidence="1" key="1">
    <citation type="journal article" date="2016" name="Proc. Natl. Acad. Sci. U.S.A.">
        <title>Lipid metabolic changes in an early divergent fungus govern the establishment of a mutualistic symbiosis with endobacteria.</title>
        <authorList>
            <person name="Lastovetsky O.A."/>
            <person name="Gaspar M.L."/>
            <person name="Mondo S.J."/>
            <person name="LaButti K.M."/>
            <person name="Sandor L."/>
            <person name="Grigoriev I.V."/>
            <person name="Henry S.A."/>
            <person name="Pawlowska T.E."/>
        </authorList>
    </citation>
    <scope>NUCLEOTIDE SEQUENCE [LARGE SCALE GENOMIC DNA]</scope>
    <source>
        <strain evidence="1">ATCC 52814</strain>
    </source>
</reference>
<name>A0A1X0RAF3_RHIZD</name>
<evidence type="ECO:0000313" key="1">
    <source>
        <dbReference type="EMBL" id="ORE08972.1"/>
    </source>
</evidence>
<proteinExistence type="predicted"/>
<dbReference type="AlphaFoldDB" id="A0A1X0RAF3"/>
<organism evidence="1">
    <name type="scientific">Rhizopus microsporus var. microsporus</name>
    <dbReference type="NCBI Taxonomy" id="86635"/>
    <lineage>
        <taxon>Eukaryota</taxon>
        <taxon>Fungi</taxon>
        <taxon>Fungi incertae sedis</taxon>
        <taxon>Mucoromycota</taxon>
        <taxon>Mucoromycotina</taxon>
        <taxon>Mucoromycetes</taxon>
        <taxon>Mucorales</taxon>
        <taxon>Mucorineae</taxon>
        <taxon>Rhizopodaceae</taxon>
        <taxon>Rhizopus</taxon>
    </lineage>
</organism>
<gene>
    <name evidence="1" type="ORF">BCV72DRAFT_202452</name>
</gene>
<dbReference type="OrthoDB" id="2290289at2759"/>
<protein>
    <submittedName>
        <fullName evidence="1">Uncharacterized protein</fullName>
    </submittedName>
</protein>
<dbReference type="Proteomes" id="UP000242414">
    <property type="component" value="Unassembled WGS sequence"/>
</dbReference>
<dbReference type="EMBL" id="KV921881">
    <property type="protein sequence ID" value="ORE08972.1"/>
    <property type="molecule type" value="Genomic_DNA"/>
</dbReference>
<dbReference type="VEuPathDB" id="FungiDB:BCV72DRAFT_202452"/>
<accession>A0A1X0RAF3</accession>
<feature type="non-terminal residue" evidence="1">
    <location>
        <position position="1"/>
    </location>
</feature>
<sequence length="69" mass="7775">LAAVKGPFKPNTSKYILLKESTLTAINSNKAMKVTSKLRNIDKKNIDAVQNFIKIVQARIQDKTFMPLK</sequence>